<dbReference type="GO" id="GO:0016020">
    <property type="term" value="C:membrane"/>
    <property type="evidence" value="ECO:0007669"/>
    <property type="project" value="UniProtKB-SubCell"/>
</dbReference>
<organism evidence="5 6">
    <name type="scientific">Cirrhinus mrigala</name>
    <name type="common">Mrigala</name>
    <dbReference type="NCBI Taxonomy" id="683832"/>
    <lineage>
        <taxon>Eukaryota</taxon>
        <taxon>Metazoa</taxon>
        <taxon>Chordata</taxon>
        <taxon>Craniata</taxon>
        <taxon>Vertebrata</taxon>
        <taxon>Euteleostomi</taxon>
        <taxon>Actinopterygii</taxon>
        <taxon>Neopterygii</taxon>
        <taxon>Teleostei</taxon>
        <taxon>Ostariophysi</taxon>
        <taxon>Cypriniformes</taxon>
        <taxon>Cyprinidae</taxon>
        <taxon>Labeoninae</taxon>
        <taxon>Labeonini</taxon>
        <taxon>Cirrhinus</taxon>
    </lineage>
</organism>
<dbReference type="EMBL" id="JAMKFB020000013">
    <property type="protein sequence ID" value="KAL0177412.1"/>
    <property type="molecule type" value="Genomic_DNA"/>
</dbReference>
<keyword evidence="2" id="KW-0597">Phosphoprotein</keyword>
<dbReference type="AlphaFoldDB" id="A0ABD0PU33"/>
<dbReference type="PANTHER" id="PTHR28664">
    <property type="entry name" value="TIGHT JUNCTION-ASSOCIATED PROTEIN 1"/>
    <property type="match status" value="1"/>
</dbReference>
<evidence type="ECO:0000256" key="4">
    <source>
        <dbReference type="SAM" id="MobiDB-lite"/>
    </source>
</evidence>
<feature type="non-terminal residue" evidence="5">
    <location>
        <position position="53"/>
    </location>
</feature>
<evidence type="ECO:0000256" key="2">
    <source>
        <dbReference type="ARBA" id="ARBA00022553"/>
    </source>
</evidence>
<keyword evidence="3" id="KW-0472">Membrane</keyword>
<dbReference type="PANTHER" id="PTHR28664:SF3">
    <property type="entry name" value="TIGHT JUNCTION-ASSOCIATED PROTEIN 1"/>
    <property type="match status" value="1"/>
</dbReference>
<dbReference type="InterPro" id="IPR043441">
    <property type="entry name" value="Tjap1/BEGAIN"/>
</dbReference>
<evidence type="ECO:0008006" key="7">
    <source>
        <dbReference type="Google" id="ProtNLM"/>
    </source>
</evidence>
<proteinExistence type="predicted"/>
<name>A0ABD0PU33_CIRMR</name>
<protein>
    <recommendedName>
        <fullName evidence="7">Vimentin</fullName>
    </recommendedName>
</protein>
<evidence type="ECO:0000313" key="6">
    <source>
        <dbReference type="Proteomes" id="UP001529510"/>
    </source>
</evidence>
<keyword evidence="6" id="KW-1185">Reference proteome</keyword>
<accession>A0ABD0PU33</accession>
<comment type="caution">
    <text evidence="5">The sequence shown here is derived from an EMBL/GenBank/DDBJ whole genome shotgun (WGS) entry which is preliminary data.</text>
</comment>
<reference evidence="5 6" key="1">
    <citation type="submission" date="2024-05" db="EMBL/GenBank/DDBJ databases">
        <title>Genome sequencing and assembly of Indian major carp, Cirrhinus mrigala (Hamilton, 1822).</title>
        <authorList>
            <person name="Mohindra V."/>
            <person name="Chowdhury L.M."/>
            <person name="Lal K."/>
            <person name="Jena J.K."/>
        </authorList>
    </citation>
    <scope>NUCLEOTIDE SEQUENCE [LARGE SCALE GENOMIC DNA]</scope>
    <source>
        <strain evidence="5">CM1030</strain>
        <tissue evidence="5">Blood</tissue>
    </source>
</reference>
<sequence>ILQQQNEDLRRRLSQTTHKMEAMETEFETSRHYMQAEMGRTRDDLEKMRDKFR</sequence>
<feature type="non-terminal residue" evidence="5">
    <location>
        <position position="1"/>
    </location>
</feature>
<dbReference type="Proteomes" id="UP001529510">
    <property type="component" value="Unassembled WGS sequence"/>
</dbReference>
<evidence type="ECO:0000313" key="5">
    <source>
        <dbReference type="EMBL" id="KAL0177412.1"/>
    </source>
</evidence>
<feature type="region of interest" description="Disordered" evidence="4">
    <location>
        <begin position="1"/>
        <end position="53"/>
    </location>
</feature>
<evidence type="ECO:0000256" key="3">
    <source>
        <dbReference type="ARBA" id="ARBA00023136"/>
    </source>
</evidence>
<evidence type="ECO:0000256" key="1">
    <source>
        <dbReference type="ARBA" id="ARBA00004170"/>
    </source>
</evidence>
<comment type="subcellular location">
    <subcellularLocation>
        <location evidence="1">Membrane</location>
        <topology evidence="1">Peripheral membrane protein</topology>
    </subcellularLocation>
</comment>
<gene>
    <name evidence="5" type="ORF">M9458_026306</name>
</gene>
<feature type="compositionally biased region" description="Basic and acidic residues" evidence="4">
    <location>
        <begin position="39"/>
        <end position="53"/>
    </location>
</feature>